<gene>
    <name evidence="4" type="ORF">DQX05_16490</name>
</gene>
<dbReference type="Gene3D" id="2.40.420.20">
    <property type="match status" value="1"/>
</dbReference>
<name>A0A3A3GI83_PANTH</name>
<dbReference type="PANTHER" id="PTHR30469:SF15">
    <property type="entry name" value="HLYD FAMILY OF SECRETION PROTEINS"/>
    <property type="match status" value="1"/>
</dbReference>
<protein>
    <submittedName>
        <fullName evidence="4">Efflux RND transporter periplasmic adaptor subunit</fullName>
    </submittedName>
</protein>
<dbReference type="Pfam" id="PF25989">
    <property type="entry name" value="YknX_C"/>
    <property type="match status" value="1"/>
</dbReference>
<accession>A0A3A3GI83</accession>
<comment type="caution">
    <text evidence="4">The sequence shown here is derived from an EMBL/GenBank/DDBJ whole genome shotgun (WGS) entry which is preliminary data.</text>
</comment>
<dbReference type="NCBIfam" id="TIGR01730">
    <property type="entry name" value="RND_mfp"/>
    <property type="match status" value="1"/>
</dbReference>
<feature type="domain" description="YknX-like beta-barrel" evidence="3">
    <location>
        <begin position="220"/>
        <end position="293"/>
    </location>
</feature>
<evidence type="ECO:0000259" key="3">
    <source>
        <dbReference type="Pfam" id="PF25990"/>
    </source>
</evidence>
<dbReference type="EMBL" id="QYZD01000014">
    <property type="protein sequence ID" value="RJG22826.1"/>
    <property type="molecule type" value="Genomic_DNA"/>
</dbReference>
<dbReference type="PANTHER" id="PTHR30469">
    <property type="entry name" value="MULTIDRUG RESISTANCE PROTEIN MDTA"/>
    <property type="match status" value="1"/>
</dbReference>
<dbReference type="Gene3D" id="2.40.30.170">
    <property type="match status" value="1"/>
</dbReference>
<dbReference type="GO" id="GO:0015562">
    <property type="term" value="F:efflux transmembrane transporter activity"/>
    <property type="evidence" value="ECO:0007669"/>
    <property type="project" value="TreeGrafter"/>
</dbReference>
<dbReference type="InterPro" id="IPR058636">
    <property type="entry name" value="Beta-barrel_YknX"/>
</dbReference>
<dbReference type="Proteomes" id="UP000266177">
    <property type="component" value="Unassembled WGS sequence"/>
</dbReference>
<dbReference type="InterPro" id="IPR006143">
    <property type="entry name" value="RND_pump_MFP"/>
</dbReference>
<dbReference type="RefSeq" id="WP_119794636.1">
    <property type="nucleotide sequence ID" value="NZ_QYZD01000014.1"/>
</dbReference>
<evidence type="ECO:0000259" key="2">
    <source>
        <dbReference type="Pfam" id="PF25989"/>
    </source>
</evidence>
<dbReference type="SUPFAM" id="SSF111369">
    <property type="entry name" value="HlyD-like secretion proteins"/>
    <property type="match status" value="1"/>
</dbReference>
<evidence type="ECO:0000313" key="5">
    <source>
        <dbReference type="Proteomes" id="UP000266177"/>
    </source>
</evidence>
<comment type="similarity">
    <text evidence="1">Belongs to the membrane fusion protein (MFP) (TC 8.A.1) family.</text>
</comment>
<dbReference type="AlphaFoldDB" id="A0A3A3GI83"/>
<evidence type="ECO:0000256" key="1">
    <source>
        <dbReference type="ARBA" id="ARBA00009477"/>
    </source>
</evidence>
<dbReference type="GO" id="GO:1990281">
    <property type="term" value="C:efflux pump complex"/>
    <property type="evidence" value="ECO:0007669"/>
    <property type="project" value="TreeGrafter"/>
</dbReference>
<dbReference type="OrthoDB" id="2541666at2"/>
<proteinExistence type="inferred from homology"/>
<feature type="domain" description="YknX-like C-terminal permuted SH3-like" evidence="2">
    <location>
        <begin position="304"/>
        <end position="359"/>
    </location>
</feature>
<dbReference type="Gene3D" id="2.40.50.100">
    <property type="match status" value="1"/>
</dbReference>
<evidence type="ECO:0000313" key="4">
    <source>
        <dbReference type="EMBL" id="RJG22826.1"/>
    </source>
</evidence>
<sequence>MKKKIKWAIIILVLAGISYGLYSFGNPPVQETGMENNDAITFPVTRETLVNSIEVKGKSGYEQETFVHAPFSAEVRQWNVKDGQQIKKGDVLFQLDSTALENEIAQTQATIKKQRLEMRLTEVQSALGLEDQALGVTEADRKKVFVQQEGQKLQKELSEVTLDIQERDIADKQKKLNEANYRAQASGIFLFEDAKKIPSQVNSNDRLGKIVDLNKLQLVSLVGEQDVFRIAEGMPVEVKINALKQVKLTGKVLKVSKFAKTGTDQQNTNQPAQFEVIISLEANKQLIAGLSLTGQIETERKDDAIVVPTVAVLREKDQYYVFLDKGNGQVERRDIKIGMETPEKTEVLEGLKEGDQVVLQ</sequence>
<dbReference type="InterPro" id="IPR058637">
    <property type="entry name" value="YknX-like_C"/>
</dbReference>
<reference evidence="4 5" key="1">
    <citation type="submission" date="2018-09" db="EMBL/GenBank/DDBJ databases">
        <title>Paenibacillus SK2017-BO5.</title>
        <authorList>
            <person name="Piskunova J.V."/>
            <person name="Dubiley S.A."/>
            <person name="Severinov K.V."/>
        </authorList>
    </citation>
    <scope>NUCLEOTIDE SEQUENCE [LARGE SCALE GENOMIC DNA]</scope>
    <source>
        <strain evidence="4 5">BO5</strain>
    </source>
</reference>
<organism evidence="4 5">
    <name type="scientific">Paenibacillus thiaminolyticus</name>
    <name type="common">Bacillus thiaminolyticus</name>
    <dbReference type="NCBI Taxonomy" id="49283"/>
    <lineage>
        <taxon>Bacteria</taxon>
        <taxon>Bacillati</taxon>
        <taxon>Bacillota</taxon>
        <taxon>Bacilli</taxon>
        <taxon>Bacillales</taxon>
        <taxon>Paenibacillaceae</taxon>
        <taxon>Paenibacillus</taxon>
    </lineage>
</organism>
<dbReference type="Pfam" id="PF25990">
    <property type="entry name" value="Beta-barrel_YknX"/>
    <property type="match status" value="1"/>
</dbReference>